<evidence type="ECO:0000313" key="10">
    <source>
        <dbReference type="Proteomes" id="UP001559025"/>
    </source>
</evidence>
<comment type="catalytic activity">
    <reaction evidence="1">
        <text>ATP + protein L-histidine = ADP + protein N-phospho-L-histidine.</text>
        <dbReference type="EC" id="2.7.13.3"/>
    </reaction>
</comment>
<evidence type="ECO:0000256" key="6">
    <source>
        <dbReference type="ARBA" id="ARBA00023012"/>
    </source>
</evidence>
<dbReference type="Pfam" id="PF00512">
    <property type="entry name" value="HisKA"/>
    <property type="match status" value="1"/>
</dbReference>
<dbReference type="EC" id="2.7.13.3" evidence="2"/>
<keyword evidence="3" id="KW-0597">Phosphoprotein</keyword>
<evidence type="ECO:0000256" key="4">
    <source>
        <dbReference type="ARBA" id="ARBA00022679"/>
    </source>
</evidence>
<dbReference type="SMART" id="SM00387">
    <property type="entry name" value="HATPase_c"/>
    <property type="match status" value="1"/>
</dbReference>
<feature type="transmembrane region" description="Helical" evidence="7">
    <location>
        <begin position="60"/>
        <end position="79"/>
    </location>
</feature>
<dbReference type="InterPro" id="IPR050736">
    <property type="entry name" value="Sensor_HK_Regulatory"/>
</dbReference>
<dbReference type="Gene3D" id="3.30.565.10">
    <property type="entry name" value="Histidine kinase-like ATPase, C-terminal domain"/>
    <property type="match status" value="1"/>
</dbReference>
<dbReference type="SUPFAM" id="SSF55874">
    <property type="entry name" value="ATPase domain of HSP90 chaperone/DNA topoisomerase II/histidine kinase"/>
    <property type="match status" value="1"/>
</dbReference>
<dbReference type="Proteomes" id="UP001559025">
    <property type="component" value="Unassembled WGS sequence"/>
</dbReference>
<feature type="transmembrane region" description="Helical" evidence="7">
    <location>
        <begin position="190"/>
        <end position="210"/>
    </location>
</feature>
<name>A0ABV3X0F2_9HYPH</name>
<feature type="transmembrane region" description="Helical" evidence="7">
    <location>
        <begin position="121"/>
        <end position="140"/>
    </location>
</feature>
<keyword evidence="4" id="KW-0808">Transferase</keyword>
<evidence type="ECO:0000256" key="5">
    <source>
        <dbReference type="ARBA" id="ARBA00022777"/>
    </source>
</evidence>
<accession>A0ABV3X0F2</accession>
<evidence type="ECO:0000256" key="2">
    <source>
        <dbReference type="ARBA" id="ARBA00012438"/>
    </source>
</evidence>
<sequence length="481" mass="54035">MLDLKTVLVVTFAIACLQAVAWTFVWLAWRHLYELRFLAAGLAAIALGLFLMIVRGMEPAGWSIVLVNLVIKIGLVLLAEGLARFLGQPRYTWAGVSLLVFQLATWTIAVRVDPGNVAIRIHLSTVFTVIMMSIMCLALLRDRTQPQLLRWITIGILLEYMIASLMQSVIEQGRAVSGSAFVLADHNAWYLMQGALFQIAFFACVLFMVSTRLSTDLREKNEALSREIDERRRLETKLSASLEAERALREEQADFMRVVSHEFRTPLAIIRNATEMIGLVGDKSPDATRERIAGIRDALNRLFSLINRFMSDDRDSRFQPEHITLASVLLDLRLHLRMTEQEHRLKLTVDDERTLLVADPEMLTTIIINLIDNALKYSPSDEPVEVDVRRRDRDLIIQVRDRGIGIPEDEQHKIGRRFFRASNAAARGGTGLGLYTSRKLLAYHGGTLQLVANVDQGMTATAALPLPAVDATQPRPDKITA</sequence>
<evidence type="ECO:0000259" key="8">
    <source>
        <dbReference type="PROSITE" id="PS50109"/>
    </source>
</evidence>
<dbReference type="Gene3D" id="1.10.287.130">
    <property type="match status" value="1"/>
</dbReference>
<dbReference type="Pfam" id="PF02518">
    <property type="entry name" value="HATPase_c"/>
    <property type="match status" value="1"/>
</dbReference>
<feature type="domain" description="Histidine kinase" evidence="8">
    <location>
        <begin position="258"/>
        <end position="468"/>
    </location>
</feature>
<feature type="transmembrane region" description="Helical" evidence="7">
    <location>
        <begin position="6"/>
        <end position="28"/>
    </location>
</feature>
<feature type="transmembrane region" description="Helical" evidence="7">
    <location>
        <begin position="35"/>
        <end position="54"/>
    </location>
</feature>
<dbReference type="InterPro" id="IPR003594">
    <property type="entry name" value="HATPase_dom"/>
</dbReference>
<dbReference type="PRINTS" id="PR00344">
    <property type="entry name" value="BCTRLSENSOR"/>
</dbReference>
<dbReference type="RefSeq" id="WP_368805080.1">
    <property type="nucleotide sequence ID" value="NZ_JAZHFV010000012.1"/>
</dbReference>
<dbReference type="InterPro" id="IPR004358">
    <property type="entry name" value="Sig_transdc_His_kin-like_C"/>
</dbReference>
<dbReference type="PANTHER" id="PTHR43711:SF28">
    <property type="entry name" value="SENSOR HISTIDINE KINASE YXDK"/>
    <property type="match status" value="1"/>
</dbReference>
<dbReference type="InterPro" id="IPR003661">
    <property type="entry name" value="HisK_dim/P_dom"/>
</dbReference>
<dbReference type="InterPro" id="IPR005467">
    <property type="entry name" value="His_kinase_dom"/>
</dbReference>
<keyword evidence="6" id="KW-0902">Two-component regulatory system</keyword>
<dbReference type="InterPro" id="IPR036890">
    <property type="entry name" value="HATPase_C_sf"/>
</dbReference>
<keyword evidence="7" id="KW-0812">Transmembrane</keyword>
<evidence type="ECO:0000313" key="9">
    <source>
        <dbReference type="EMBL" id="MEX4010381.1"/>
    </source>
</evidence>
<dbReference type="InterPro" id="IPR036097">
    <property type="entry name" value="HisK_dim/P_sf"/>
</dbReference>
<dbReference type="SMART" id="SM00388">
    <property type="entry name" value="HisKA"/>
    <property type="match status" value="1"/>
</dbReference>
<protein>
    <recommendedName>
        <fullName evidence="2">histidine kinase</fullName>
        <ecNumber evidence="2">2.7.13.3</ecNumber>
    </recommendedName>
</protein>
<dbReference type="CDD" id="cd00075">
    <property type="entry name" value="HATPase"/>
    <property type="match status" value="1"/>
</dbReference>
<organism evidence="9 10">
    <name type="scientific">Neoaquamicrobium sediminum</name>
    <dbReference type="NCBI Taxonomy" id="1849104"/>
    <lineage>
        <taxon>Bacteria</taxon>
        <taxon>Pseudomonadati</taxon>
        <taxon>Pseudomonadota</taxon>
        <taxon>Alphaproteobacteria</taxon>
        <taxon>Hyphomicrobiales</taxon>
        <taxon>Phyllobacteriaceae</taxon>
        <taxon>Neoaquamicrobium</taxon>
    </lineage>
</organism>
<dbReference type="PROSITE" id="PS50109">
    <property type="entry name" value="HIS_KIN"/>
    <property type="match status" value="1"/>
</dbReference>
<evidence type="ECO:0000256" key="1">
    <source>
        <dbReference type="ARBA" id="ARBA00000085"/>
    </source>
</evidence>
<dbReference type="PROSITE" id="PS51257">
    <property type="entry name" value="PROKAR_LIPOPROTEIN"/>
    <property type="match status" value="1"/>
</dbReference>
<proteinExistence type="predicted"/>
<keyword evidence="10" id="KW-1185">Reference proteome</keyword>
<dbReference type="CDD" id="cd00082">
    <property type="entry name" value="HisKA"/>
    <property type="match status" value="1"/>
</dbReference>
<evidence type="ECO:0000256" key="3">
    <source>
        <dbReference type="ARBA" id="ARBA00022553"/>
    </source>
</evidence>
<gene>
    <name evidence="9" type="ORF">V1479_23975</name>
</gene>
<dbReference type="GO" id="GO:0016301">
    <property type="term" value="F:kinase activity"/>
    <property type="evidence" value="ECO:0007669"/>
    <property type="project" value="UniProtKB-KW"/>
</dbReference>
<reference evidence="9 10" key="1">
    <citation type="submission" date="2024-01" db="EMBL/GenBank/DDBJ databases">
        <title>New evidence supports the origin of RcGTA from prophage.</title>
        <authorList>
            <person name="Xu Y."/>
            <person name="Liu B."/>
            <person name="Chen F."/>
        </authorList>
    </citation>
    <scope>NUCLEOTIDE SEQUENCE [LARGE SCALE GENOMIC DNA]</scope>
    <source>
        <strain evidence="9 10">CBW1107-2</strain>
    </source>
</reference>
<dbReference type="PANTHER" id="PTHR43711">
    <property type="entry name" value="TWO-COMPONENT HISTIDINE KINASE"/>
    <property type="match status" value="1"/>
</dbReference>
<evidence type="ECO:0000256" key="7">
    <source>
        <dbReference type="SAM" id="Phobius"/>
    </source>
</evidence>
<feature type="transmembrane region" description="Helical" evidence="7">
    <location>
        <begin position="152"/>
        <end position="170"/>
    </location>
</feature>
<keyword evidence="5 9" id="KW-0418">Kinase</keyword>
<dbReference type="EMBL" id="JAZHFV010000012">
    <property type="protein sequence ID" value="MEX4010381.1"/>
    <property type="molecule type" value="Genomic_DNA"/>
</dbReference>
<dbReference type="SUPFAM" id="SSF47384">
    <property type="entry name" value="Homodimeric domain of signal transducing histidine kinase"/>
    <property type="match status" value="1"/>
</dbReference>
<keyword evidence="7" id="KW-0472">Membrane</keyword>
<feature type="transmembrane region" description="Helical" evidence="7">
    <location>
        <begin position="91"/>
        <end position="109"/>
    </location>
</feature>
<keyword evidence="7" id="KW-1133">Transmembrane helix</keyword>
<comment type="caution">
    <text evidence="9">The sequence shown here is derived from an EMBL/GenBank/DDBJ whole genome shotgun (WGS) entry which is preliminary data.</text>
</comment>